<proteinExistence type="inferred from homology"/>
<feature type="region of interest" description="Disordered" evidence="2">
    <location>
        <begin position="466"/>
        <end position="505"/>
    </location>
</feature>
<feature type="region of interest" description="Disordered" evidence="2">
    <location>
        <begin position="1"/>
        <end position="41"/>
    </location>
</feature>
<dbReference type="Pfam" id="PF08593">
    <property type="entry name" value="Mug135_C"/>
    <property type="match status" value="1"/>
</dbReference>
<evidence type="ECO:0000313" key="4">
    <source>
        <dbReference type="EMBL" id="KAF6749029.1"/>
    </source>
</evidence>
<reference evidence="4 5" key="1">
    <citation type="submission" date="2020-07" db="EMBL/GenBank/DDBJ databases">
        <title>Comparative genomics of pyrophilous fungi reveals a link between fire events and developmental genes.</title>
        <authorList>
            <consortium name="DOE Joint Genome Institute"/>
            <person name="Steindorff A.S."/>
            <person name="Carver A."/>
            <person name="Calhoun S."/>
            <person name="Stillman K."/>
            <person name="Liu H."/>
            <person name="Lipzen A."/>
            <person name="Pangilinan J."/>
            <person name="Labutti K."/>
            <person name="Bruns T.D."/>
            <person name="Grigoriev I.V."/>
        </authorList>
    </citation>
    <scope>NUCLEOTIDE SEQUENCE [LARGE SCALE GENOMIC DNA]</scope>
    <source>
        <strain evidence="4 5">CBS 144469</strain>
    </source>
</reference>
<feature type="domain" description="Mug135-like C-terminal" evidence="3">
    <location>
        <begin position="329"/>
        <end position="409"/>
    </location>
</feature>
<sequence>MDTGPNPDQRDPWQSLTQSSDSYVVNHAPPPARSSPNRLQPPKLYSSVFHRLQHIGISSKRQGLDAREYIDALVTRELLSDLSTRELLDELTERLERRDPNDTYGRCTKCKDTVYEKNMAKERCPHPKVAGAEELHHVVKPRLLCNVLHAVRIPPKQISRPRLECTRTFATVLGSKPSIYPFPRRQSSSPPFSSRGVVKDLIRRATSGGGVGRTVRGRKLKLLKHPRFLLFAYPPRKTIAKSLIDGDGVGNADVDQRSPAWATAMMETIERSNATFGAGIRSVNARIDGVHTRIDGVHTRLTRLQGTFDSSHSTRTLVIKSLQASAKASNRLVGFGTLENPLQAVVFHNGENPVDDVHLPPLVTSKDILNLNYNDLRSYAQGYGFSPLPTPSDRRASEMDKERMRQFVTRFIGATYIPPHQGGSGFAWTTGVADMTLDYEVAVLVQLEPAMDAVKIDWMSFSNTDPTSDPVRMAEGNRRYESGGLGDVVEGRRGGASSSCGGSGGEGLCARSGVSPAGGSVRSERMMAGPTVSDAKMWGAPLS</sequence>
<organism evidence="4 5">
    <name type="scientific">Ephemerocybe angulata</name>
    <dbReference type="NCBI Taxonomy" id="980116"/>
    <lineage>
        <taxon>Eukaryota</taxon>
        <taxon>Fungi</taxon>
        <taxon>Dikarya</taxon>
        <taxon>Basidiomycota</taxon>
        <taxon>Agaricomycotina</taxon>
        <taxon>Agaricomycetes</taxon>
        <taxon>Agaricomycetidae</taxon>
        <taxon>Agaricales</taxon>
        <taxon>Agaricineae</taxon>
        <taxon>Psathyrellaceae</taxon>
        <taxon>Ephemerocybe</taxon>
    </lineage>
</organism>
<gene>
    <name evidence="4" type="ORF">DFP72DRAFT_1049151</name>
</gene>
<protein>
    <recommendedName>
        <fullName evidence="3">Mug135-like C-terminal domain-containing protein</fullName>
    </recommendedName>
</protein>
<comment type="similarity">
    <text evidence="1">Belongs to the UPF0612 family.</text>
</comment>
<dbReference type="Proteomes" id="UP000521943">
    <property type="component" value="Unassembled WGS sequence"/>
</dbReference>
<dbReference type="AlphaFoldDB" id="A0A8H6M0Q7"/>
<evidence type="ECO:0000259" key="3">
    <source>
        <dbReference type="Pfam" id="PF08593"/>
    </source>
</evidence>
<evidence type="ECO:0000313" key="5">
    <source>
        <dbReference type="Proteomes" id="UP000521943"/>
    </source>
</evidence>
<evidence type="ECO:0000256" key="2">
    <source>
        <dbReference type="SAM" id="MobiDB-lite"/>
    </source>
</evidence>
<name>A0A8H6M0Q7_9AGAR</name>
<accession>A0A8H6M0Q7</accession>
<dbReference type="InterPro" id="IPR013902">
    <property type="entry name" value="Mug135-like_C"/>
</dbReference>
<evidence type="ECO:0000256" key="1">
    <source>
        <dbReference type="ARBA" id="ARBA00005788"/>
    </source>
</evidence>
<feature type="compositionally biased region" description="Polar residues" evidence="2">
    <location>
        <begin position="12"/>
        <end position="23"/>
    </location>
</feature>
<dbReference type="EMBL" id="JACGCI010000066">
    <property type="protein sequence ID" value="KAF6749029.1"/>
    <property type="molecule type" value="Genomic_DNA"/>
</dbReference>
<comment type="caution">
    <text evidence="4">The sequence shown here is derived from an EMBL/GenBank/DDBJ whole genome shotgun (WGS) entry which is preliminary data.</text>
</comment>
<keyword evidence="5" id="KW-1185">Reference proteome</keyword>